<dbReference type="OrthoDB" id="2019425at2759"/>
<dbReference type="PANTHER" id="PTHR36730:SF1">
    <property type="entry name" value="CATHEPSIN PROPEPTIDE INHIBITOR DOMAIN-CONTAINING PROTEIN"/>
    <property type="match status" value="1"/>
</dbReference>
<proteinExistence type="predicted"/>
<dbReference type="AlphaFoldDB" id="A0A1Y1HST5"/>
<gene>
    <name evidence="1" type="ORF">KFL_000450170</name>
</gene>
<reference evidence="1 2" key="1">
    <citation type="journal article" date="2014" name="Nat. Commun.">
        <title>Klebsormidium flaccidum genome reveals primary factors for plant terrestrial adaptation.</title>
        <authorList>
            <person name="Hori K."/>
            <person name="Maruyama F."/>
            <person name="Fujisawa T."/>
            <person name="Togashi T."/>
            <person name="Yamamoto N."/>
            <person name="Seo M."/>
            <person name="Sato S."/>
            <person name="Yamada T."/>
            <person name="Mori H."/>
            <person name="Tajima N."/>
            <person name="Moriyama T."/>
            <person name="Ikeuchi M."/>
            <person name="Watanabe M."/>
            <person name="Wada H."/>
            <person name="Kobayashi K."/>
            <person name="Saito M."/>
            <person name="Masuda T."/>
            <person name="Sasaki-Sekimoto Y."/>
            <person name="Mashiguchi K."/>
            <person name="Awai K."/>
            <person name="Shimojima M."/>
            <person name="Masuda S."/>
            <person name="Iwai M."/>
            <person name="Nobusawa T."/>
            <person name="Narise T."/>
            <person name="Kondo S."/>
            <person name="Saito H."/>
            <person name="Sato R."/>
            <person name="Murakawa M."/>
            <person name="Ihara Y."/>
            <person name="Oshima-Yamada Y."/>
            <person name="Ohtaka K."/>
            <person name="Satoh M."/>
            <person name="Sonobe K."/>
            <person name="Ishii M."/>
            <person name="Ohtani R."/>
            <person name="Kanamori-Sato M."/>
            <person name="Honoki R."/>
            <person name="Miyazaki D."/>
            <person name="Mochizuki H."/>
            <person name="Umetsu J."/>
            <person name="Higashi K."/>
            <person name="Shibata D."/>
            <person name="Kamiya Y."/>
            <person name="Sato N."/>
            <person name="Nakamura Y."/>
            <person name="Tabata S."/>
            <person name="Ida S."/>
            <person name="Kurokawa K."/>
            <person name="Ohta H."/>
        </authorList>
    </citation>
    <scope>NUCLEOTIDE SEQUENCE [LARGE SCALE GENOMIC DNA]</scope>
    <source>
        <strain evidence="1 2">NIES-2285</strain>
    </source>
</reference>
<organism evidence="1 2">
    <name type="scientific">Klebsormidium nitens</name>
    <name type="common">Green alga</name>
    <name type="synonym">Ulothrix nitens</name>
    <dbReference type="NCBI Taxonomy" id="105231"/>
    <lineage>
        <taxon>Eukaryota</taxon>
        <taxon>Viridiplantae</taxon>
        <taxon>Streptophyta</taxon>
        <taxon>Klebsormidiophyceae</taxon>
        <taxon>Klebsormidiales</taxon>
        <taxon>Klebsormidiaceae</taxon>
        <taxon>Klebsormidium</taxon>
    </lineage>
</organism>
<name>A0A1Y1HST5_KLENI</name>
<accession>A0A1Y1HST5</accession>
<dbReference type="PANTHER" id="PTHR36730">
    <property type="entry name" value="OS03G0210700 PROTEIN"/>
    <property type="match status" value="1"/>
</dbReference>
<protein>
    <submittedName>
        <fullName evidence="1">Uncharacterized protein</fullName>
    </submittedName>
</protein>
<evidence type="ECO:0000313" key="1">
    <source>
        <dbReference type="EMBL" id="GAQ80061.1"/>
    </source>
</evidence>
<sequence length="219" mass="23056">MASAARLLPGVSFCPSALLENKFSNSSTVVAASAPAQPACHQSRKPWSARIKSGSTVTCSSCKAALAKESRSTGVAGKSNADVQRRQVLLAGLAAAGLSLATVTPAQAGILSGSQGLEQAEAPGLPEIGLFKQIKEGNKKRQDDLDSSFEQSDLLKELRKKSADNKEKNKKEILDKYCVRGSEWGVGDCAVKGLPESVESAQSTRKLLSDAIDKLRGNQ</sequence>
<dbReference type="EMBL" id="DF236994">
    <property type="protein sequence ID" value="GAQ80061.1"/>
    <property type="molecule type" value="Genomic_DNA"/>
</dbReference>
<keyword evidence="2" id="KW-1185">Reference proteome</keyword>
<dbReference type="OMA" id="DFCEQPS"/>
<dbReference type="Proteomes" id="UP000054558">
    <property type="component" value="Unassembled WGS sequence"/>
</dbReference>
<evidence type="ECO:0000313" key="2">
    <source>
        <dbReference type="Proteomes" id="UP000054558"/>
    </source>
</evidence>